<comment type="caution">
    <text evidence="2">The sequence shown here is derived from an EMBL/GenBank/DDBJ whole genome shotgun (WGS) entry which is preliminary data.</text>
</comment>
<feature type="compositionally biased region" description="Acidic residues" evidence="1">
    <location>
        <begin position="105"/>
        <end position="114"/>
    </location>
</feature>
<feature type="compositionally biased region" description="Basic and acidic residues" evidence="1">
    <location>
        <begin position="63"/>
        <end position="78"/>
    </location>
</feature>
<accession>A0ABQ8SL78</accession>
<evidence type="ECO:0000313" key="2">
    <source>
        <dbReference type="EMBL" id="KAJ4434906.1"/>
    </source>
</evidence>
<protein>
    <submittedName>
        <fullName evidence="2">Uncharacterized protein</fullName>
    </submittedName>
</protein>
<proteinExistence type="predicted"/>
<feature type="region of interest" description="Disordered" evidence="1">
    <location>
        <begin position="57"/>
        <end position="120"/>
    </location>
</feature>
<reference evidence="2 3" key="1">
    <citation type="journal article" date="2022" name="Allergy">
        <title>Genome assembly and annotation of Periplaneta americana reveal a comprehensive cockroach allergen profile.</title>
        <authorList>
            <person name="Wang L."/>
            <person name="Xiong Q."/>
            <person name="Saelim N."/>
            <person name="Wang L."/>
            <person name="Nong W."/>
            <person name="Wan A.T."/>
            <person name="Shi M."/>
            <person name="Liu X."/>
            <person name="Cao Q."/>
            <person name="Hui J.H.L."/>
            <person name="Sookrung N."/>
            <person name="Leung T.F."/>
            <person name="Tungtrongchitr A."/>
            <person name="Tsui S.K.W."/>
        </authorList>
    </citation>
    <scope>NUCLEOTIDE SEQUENCE [LARGE SCALE GENOMIC DNA]</scope>
    <source>
        <strain evidence="2">PWHHKU_190912</strain>
    </source>
</reference>
<keyword evidence="3" id="KW-1185">Reference proteome</keyword>
<dbReference type="Proteomes" id="UP001148838">
    <property type="component" value="Unassembled WGS sequence"/>
</dbReference>
<sequence length="231" mass="26478">MAVDMATVVIAVELAVATWSRGEKRSGEMEWRGEPMCQLDHILMCNVHTVIAYMEGLGEGGNGEEKEKNGEKKEGNGEEKEENGEEKEENGEEEKNSEEKKGNGEEEGNGEEKEEMVKRRREMVKRRREIRSEQTQNWNSVNYDRNARAGQTKVLEPRPKEMMNDILVQKRKGIEVPRRGVVSKASCLGLALRNARWFESSWGKKLSHEISANVWDRCPPSIVMHLESYDR</sequence>
<evidence type="ECO:0000313" key="3">
    <source>
        <dbReference type="Proteomes" id="UP001148838"/>
    </source>
</evidence>
<organism evidence="2 3">
    <name type="scientific">Periplaneta americana</name>
    <name type="common">American cockroach</name>
    <name type="synonym">Blatta americana</name>
    <dbReference type="NCBI Taxonomy" id="6978"/>
    <lineage>
        <taxon>Eukaryota</taxon>
        <taxon>Metazoa</taxon>
        <taxon>Ecdysozoa</taxon>
        <taxon>Arthropoda</taxon>
        <taxon>Hexapoda</taxon>
        <taxon>Insecta</taxon>
        <taxon>Pterygota</taxon>
        <taxon>Neoptera</taxon>
        <taxon>Polyneoptera</taxon>
        <taxon>Dictyoptera</taxon>
        <taxon>Blattodea</taxon>
        <taxon>Blattoidea</taxon>
        <taxon>Blattidae</taxon>
        <taxon>Blattinae</taxon>
        <taxon>Periplaneta</taxon>
    </lineage>
</organism>
<feature type="compositionally biased region" description="Basic and acidic residues" evidence="1">
    <location>
        <begin position="93"/>
        <end position="104"/>
    </location>
</feature>
<gene>
    <name evidence="2" type="ORF">ANN_23477</name>
</gene>
<feature type="compositionally biased region" description="Acidic residues" evidence="1">
    <location>
        <begin position="79"/>
        <end position="92"/>
    </location>
</feature>
<evidence type="ECO:0000256" key="1">
    <source>
        <dbReference type="SAM" id="MobiDB-lite"/>
    </source>
</evidence>
<dbReference type="EMBL" id="JAJSOF020000025">
    <property type="protein sequence ID" value="KAJ4434906.1"/>
    <property type="molecule type" value="Genomic_DNA"/>
</dbReference>
<name>A0ABQ8SL78_PERAM</name>